<dbReference type="EMBL" id="MQWA01000001">
    <property type="protein sequence ID" value="PQJ27979.1"/>
    <property type="molecule type" value="Genomic_DNA"/>
</dbReference>
<reference evidence="1 2" key="1">
    <citation type="submission" date="2016-12" db="EMBL/GenBank/DDBJ databases">
        <title>Study of bacterial adaptation to deep sea.</title>
        <authorList>
            <person name="Song J."/>
            <person name="Yoshizawa S."/>
            <person name="Kogure K."/>
        </authorList>
    </citation>
    <scope>NUCLEOTIDE SEQUENCE [LARGE SCALE GENOMIC DNA]</scope>
    <source>
        <strain evidence="1 2">SAORIC-165</strain>
    </source>
</reference>
<evidence type="ECO:0008006" key="3">
    <source>
        <dbReference type="Google" id="ProtNLM"/>
    </source>
</evidence>
<organism evidence="1 2">
    <name type="scientific">Rubritalea profundi</name>
    <dbReference type="NCBI Taxonomy" id="1658618"/>
    <lineage>
        <taxon>Bacteria</taxon>
        <taxon>Pseudomonadati</taxon>
        <taxon>Verrucomicrobiota</taxon>
        <taxon>Verrucomicrobiia</taxon>
        <taxon>Verrucomicrobiales</taxon>
        <taxon>Rubritaleaceae</taxon>
        <taxon>Rubritalea</taxon>
    </lineage>
</organism>
<sequence>MVLAVLLSANLTATSAEYVEITQKKSKKTLSVEILSFDGSEITFVTRHGKKYTIDSNLLTEDSLKALKSKAKVKSTAQQELYSKVNGCLGQPLFTGDKGLWEQPAGVVAKRLGWPRESQTDQSSSYRYYPPRDYQFLGTHPYSATLYGGQGGATSHLSLVFANKGDFGSTSGMGPNHFKKLHPEKVLPNTLEETIEMDAELISESLSSALGESVKQYYGEKEDRRKVKRWNLESHAFLLSEVEGEYTSLLVVSKKMRTWKAKSHL</sequence>
<protein>
    <recommendedName>
        <fullName evidence="3">SLA1 homology domain-containing protein</fullName>
    </recommendedName>
</protein>
<dbReference type="Proteomes" id="UP000239907">
    <property type="component" value="Unassembled WGS sequence"/>
</dbReference>
<gene>
    <name evidence="1" type="ORF">BSZ32_05330</name>
</gene>
<keyword evidence="2" id="KW-1185">Reference proteome</keyword>
<name>A0A2S7TZ11_9BACT</name>
<evidence type="ECO:0000313" key="1">
    <source>
        <dbReference type="EMBL" id="PQJ27979.1"/>
    </source>
</evidence>
<comment type="caution">
    <text evidence="1">The sequence shown here is derived from an EMBL/GenBank/DDBJ whole genome shotgun (WGS) entry which is preliminary data.</text>
</comment>
<evidence type="ECO:0000313" key="2">
    <source>
        <dbReference type="Proteomes" id="UP000239907"/>
    </source>
</evidence>
<proteinExistence type="predicted"/>
<accession>A0A2S7TZ11</accession>
<dbReference type="AlphaFoldDB" id="A0A2S7TZ11"/>